<keyword evidence="2" id="KW-1185">Reference proteome</keyword>
<protein>
    <submittedName>
        <fullName evidence="1">Uncharacterized protein</fullName>
    </submittedName>
</protein>
<accession>A0A8X6NN61</accession>
<gene>
    <name evidence="1" type="ORF">NPIL_22481</name>
</gene>
<reference evidence="1" key="1">
    <citation type="submission" date="2020-08" db="EMBL/GenBank/DDBJ databases">
        <title>Multicomponent nature underlies the extraordinary mechanical properties of spider dragline silk.</title>
        <authorList>
            <person name="Kono N."/>
            <person name="Nakamura H."/>
            <person name="Mori M."/>
            <person name="Yoshida Y."/>
            <person name="Ohtoshi R."/>
            <person name="Malay A.D."/>
            <person name="Moran D.A.P."/>
            <person name="Tomita M."/>
            <person name="Numata K."/>
            <person name="Arakawa K."/>
        </authorList>
    </citation>
    <scope>NUCLEOTIDE SEQUENCE</scope>
</reference>
<dbReference type="Proteomes" id="UP000887013">
    <property type="component" value="Unassembled WGS sequence"/>
</dbReference>
<dbReference type="EMBL" id="BMAW01106500">
    <property type="protein sequence ID" value="GFT24716.1"/>
    <property type="molecule type" value="Genomic_DNA"/>
</dbReference>
<evidence type="ECO:0000313" key="2">
    <source>
        <dbReference type="Proteomes" id="UP000887013"/>
    </source>
</evidence>
<proteinExistence type="predicted"/>
<evidence type="ECO:0000313" key="1">
    <source>
        <dbReference type="EMBL" id="GFT24716.1"/>
    </source>
</evidence>
<dbReference type="AlphaFoldDB" id="A0A8X6NN61"/>
<comment type="caution">
    <text evidence="1">The sequence shown here is derived from an EMBL/GenBank/DDBJ whole genome shotgun (WGS) entry which is preliminary data.</text>
</comment>
<organism evidence="1 2">
    <name type="scientific">Nephila pilipes</name>
    <name type="common">Giant wood spider</name>
    <name type="synonym">Nephila maculata</name>
    <dbReference type="NCBI Taxonomy" id="299642"/>
    <lineage>
        <taxon>Eukaryota</taxon>
        <taxon>Metazoa</taxon>
        <taxon>Ecdysozoa</taxon>
        <taxon>Arthropoda</taxon>
        <taxon>Chelicerata</taxon>
        <taxon>Arachnida</taxon>
        <taxon>Araneae</taxon>
        <taxon>Araneomorphae</taxon>
        <taxon>Entelegynae</taxon>
        <taxon>Araneoidea</taxon>
        <taxon>Nephilidae</taxon>
        <taxon>Nephila</taxon>
    </lineage>
</organism>
<name>A0A8X6NN61_NEPPI</name>
<sequence length="102" mass="12286">MCHLFLTWRTDPDENIFSIFSILRQYGRALKKQSAFDVILLRYGCFFRSVYKSLVKIRFPEFRLGKPVRFPRGGRPPRFRQATQPVPRHWPESRRQVIVEFV</sequence>